<keyword evidence="4" id="KW-1185">Reference proteome</keyword>
<name>A0A0D0E3Y2_9AGAM</name>
<organism evidence="3 4">
    <name type="scientific">Paxillus rubicundulus Ve08.2h10</name>
    <dbReference type="NCBI Taxonomy" id="930991"/>
    <lineage>
        <taxon>Eukaryota</taxon>
        <taxon>Fungi</taxon>
        <taxon>Dikarya</taxon>
        <taxon>Basidiomycota</taxon>
        <taxon>Agaricomycotina</taxon>
        <taxon>Agaricomycetes</taxon>
        <taxon>Agaricomycetidae</taxon>
        <taxon>Boletales</taxon>
        <taxon>Paxilineae</taxon>
        <taxon>Paxillaceae</taxon>
        <taxon>Paxillus</taxon>
    </lineage>
</organism>
<dbReference type="EMBL" id="KN824875">
    <property type="protein sequence ID" value="KIK98936.1"/>
    <property type="molecule type" value="Genomic_DNA"/>
</dbReference>
<gene>
    <name evidence="3" type="ORF">PAXRUDRAFT_30812</name>
</gene>
<proteinExistence type="predicted"/>
<evidence type="ECO:0000313" key="3">
    <source>
        <dbReference type="EMBL" id="KIK98936.1"/>
    </source>
</evidence>
<feature type="transmembrane region" description="Helical" evidence="2">
    <location>
        <begin position="131"/>
        <end position="154"/>
    </location>
</feature>
<feature type="compositionally biased region" description="Basic and acidic residues" evidence="1">
    <location>
        <begin position="255"/>
        <end position="266"/>
    </location>
</feature>
<protein>
    <submittedName>
        <fullName evidence="3">Uncharacterized protein</fullName>
    </submittedName>
</protein>
<feature type="transmembrane region" description="Helical" evidence="2">
    <location>
        <begin position="37"/>
        <end position="62"/>
    </location>
</feature>
<feature type="region of interest" description="Disordered" evidence="1">
    <location>
        <begin position="229"/>
        <end position="266"/>
    </location>
</feature>
<dbReference type="HOGENOM" id="CLU_1046241_0_0_1"/>
<sequence>MILAMSVLNGFTPILVDCILLLRLVAVFPRQRTPRYLWLAVMGVPILIKIARMVNFIFFVVYQTREINNLVKSRTSVGGASILLTVLPNVKIEWIFQVFDDLFSSGLFLWRVYREGMFEVGQSVSEKVKQLFWISTYNFVFPVLLSLAQIVIYMINEENYLTALYIEEANFHFSIMGLVFATVWAAEGRWKDARFVGPSVGDPMSAVRFAPGGRQTAPKGEVLDFIPAPNESMQSVGPFVASSDPSSRSTSSERPSIEDGREKESV</sequence>
<dbReference type="Proteomes" id="UP000054538">
    <property type="component" value="Unassembled WGS sequence"/>
</dbReference>
<accession>A0A0D0E3Y2</accession>
<keyword evidence="2" id="KW-0812">Transmembrane</keyword>
<dbReference type="AlphaFoldDB" id="A0A0D0E3Y2"/>
<feature type="transmembrane region" description="Helical" evidence="2">
    <location>
        <begin position="169"/>
        <end position="186"/>
    </location>
</feature>
<dbReference type="OrthoDB" id="2548432at2759"/>
<evidence type="ECO:0000256" key="2">
    <source>
        <dbReference type="SAM" id="Phobius"/>
    </source>
</evidence>
<reference evidence="4" key="2">
    <citation type="submission" date="2015-01" db="EMBL/GenBank/DDBJ databases">
        <title>Evolutionary Origins and Diversification of the Mycorrhizal Mutualists.</title>
        <authorList>
            <consortium name="DOE Joint Genome Institute"/>
            <consortium name="Mycorrhizal Genomics Consortium"/>
            <person name="Kohler A."/>
            <person name="Kuo A."/>
            <person name="Nagy L.G."/>
            <person name="Floudas D."/>
            <person name="Copeland A."/>
            <person name="Barry K.W."/>
            <person name="Cichocki N."/>
            <person name="Veneault-Fourrey C."/>
            <person name="LaButti K."/>
            <person name="Lindquist E.A."/>
            <person name="Lipzen A."/>
            <person name="Lundell T."/>
            <person name="Morin E."/>
            <person name="Murat C."/>
            <person name="Riley R."/>
            <person name="Ohm R."/>
            <person name="Sun H."/>
            <person name="Tunlid A."/>
            <person name="Henrissat B."/>
            <person name="Grigoriev I.V."/>
            <person name="Hibbett D.S."/>
            <person name="Martin F."/>
        </authorList>
    </citation>
    <scope>NUCLEOTIDE SEQUENCE [LARGE SCALE GENOMIC DNA]</scope>
    <source>
        <strain evidence="4">Ve08.2h10</strain>
    </source>
</reference>
<feature type="compositionally biased region" description="Low complexity" evidence="1">
    <location>
        <begin position="242"/>
        <end position="254"/>
    </location>
</feature>
<dbReference type="InParanoid" id="A0A0D0E3Y2"/>
<keyword evidence="2" id="KW-1133">Transmembrane helix</keyword>
<feature type="transmembrane region" description="Helical" evidence="2">
    <location>
        <begin position="6"/>
        <end position="25"/>
    </location>
</feature>
<evidence type="ECO:0000256" key="1">
    <source>
        <dbReference type="SAM" id="MobiDB-lite"/>
    </source>
</evidence>
<keyword evidence="2" id="KW-0472">Membrane</keyword>
<reference evidence="3 4" key="1">
    <citation type="submission" date="2014-04" db="EMBL/GenBank/DDBJ databases">
        <authorList>
            <consortium name="DOE Joint Genome Institute"/>
            <person name="Kuo A."/>
            <person name="Kohler A."/>
            <person name="Jargeat P."/>
            <person name="Nagy L.G."/>
            <person name="Floudas D."/>
            <person name="Copeland A."/>
            <person name="Barry K.W."/>
            <person name="Cichocki N."/>
            <person name="Veneault-Fourrey C."/>
            <person name="LaButti K."/>
            <person name="Lindquist E.A."/>
            <person name="Lipzen A."/>
            <person name="Lundell T."/>
            <person name="Morin E."/>
            <person name="Murat C."/>
            <person name="Sun H."/>
            <person name="Tunlid A."/>
            <person name="Henrissat B."/>
            <person name="Grigoriev I.V."/>
            <person name="Hibbett D.S."/>
            <person name="Martin F."/>
            <person name="Nordberg H.P."/>
            <person name="Cantor M.N."/>
            <person name="Hua S.X."/>
        </authorList>
    </citation>
    <scope>NUCLEOTIDE SEQUENCE [LARGE SCALE GENOMIC DNA]</scope>
    <source>
        <strain evidence="3 4">Ve08.2h10</strain>
    </source>
</reference>
<evidence type="ECO:0000313" key="4">
    <source>
        <dbReference type="Proteomes" id="UP000054538"/>
    </source>
</evidence>